<feature type="transmembrane region" description="Helical" evidence="8">
    <location>
        <begin position="201"/>
        <end position="220"/>
    </location>
</feature>
<comment type="caution">
    <text evidence="10">The sequence shown here is derived from an EMBL/GenBank/DDBJ whole genome shotgun (WGS) entry which is preliminary data.</text>
</comment>
<feature type="transmembrane region" description="Helical" evidence="8">
    <location>
        <begin position="432"/>
        <end position="454"/>
    </location>
</feature>
<evidence type="ECO:0000256" key="7">
    <source>
        <dbReference type="ARBA" id="ARBA00040594"/>
    </source>
</evidence>
<dbReference type="GO" id="GO:0005886">
    <property type="term" value="C:plasma membrane"/>
    <property type="evidence" value="ECO:0007669"/>
    <property type="project" value="UniProtKB-SubCell"/>
</dbReference>
<evidence type="ECO:0000256" key="1">
    <source>
        <dbReference type="ARBA" id="ARBA00004651"/>
    </source>
</evidence>
<accession>A0ABD4ECE8</accession>
<feature type="transmembrane region" description="Helical" evidence="8">
    <location>
        <begin position="268"/>
        <end position="291"/>
    </location>
</feature>
<name>A0ABD4ECE8_STALU</name>
<feature type="domain" description="Major facilitator superfamily (MFS) profile" evidence="9">
    <location>
        <begin position="15"/>
        <end position="458"/>
    </location>
</feature>
<gene>
    <name evidence="10" type="ORF">HMPREF3225_02350</name>
</gene>
<keyword evidence="6 8" id="KW-0472">Membrane</keyword>
<feature type="transmembrane region" description="Helical" evidence="8">
    <location>
        <begin position="303"/>
        <end position="321"/>
    </location>
</feature>
<comment type="subcellular location">
    <subcellularLocation>
        <location evidence="1">Cell membrane</location>
        <topology evidence="1">Multi-pass membrane protein</topology>
    </subcellularLocation>
</comment>
<dbReference type="InterPro" id="IPR011701">
    <property type="entry name" value="MFS"/>
</dbReference>
<feature type="transmembrane region" description="Helical" evidence="8">
    <location>
        <begin position="139"/>
        <end position="158"/>
    </location>
</feature>
<dbReference type="SUPFAM" id="SSF103473">
    <property type="entry name" value="MFS general substrate transporter"/>
    <property type="match status" value="1"/>
</dbReference>
<protein>
    <recommendedName>
        <fullName evidence="7">Quinolone resistance protein NorB</fullName>
    </recommendedName>
</protein>
<evidence type="ECO:0000256" key="3">
    <source>
        <dbReference type="ARBA" id="ARBA00022448"/>
    </source>
</evidence>
<evidence type="ECO:0000256" key="5">
    <source>
        <dbReference type="ARBA" id="ARBA00022989"/>
    </source>
</evidence>
<dbReference type="Proteomes" id="UP000070063">
    <property type="component" value="Unassembled WGS sequence"/>
</dbReference>
<feature type="transmembrane region" description="Helical" evidence="8">
    <location>
        <begin position="164"/>
        <end position="185"/>
    </location>
</feature>
<dbReference type="AlphaFoldDB" id="A0ABD4ECE8"/>
<dbReference type="PROSITE" id="PS50850">
    <property type="entry name" value="MFS"/>
    <property type="match status" value="1"/>
</dbReference>
<dbReference type="InterPro" id="IPR036259">
    <property type="entry name" value="MFS_trans_sf"/>
</dbReference>
<feature type="transmembrane region" description="Helical" evidence="8">
    <location>
        <begin position="357"/>
        <end position="386"/>
    </location>
</feature>
<evidence type="ECO:0000256" key="4">
    <source>
        <dbReference type="ARBA" id="ARBA00022692"/>
    </source>
</evidence>
<proteinExistence type="inferred from homology"/>
<feature type="transmembrane region" description="Helical" evidence="8">
    <location>
        <begin position="84"/>
        <end position="104"/>
    </location>
</feature>
<feature type="transmembrane region" description="Helical" evidence="8">
    <location>
        <begin position="110"/>
        <end position="127"/>
    </location>
</feature>
<dbReference type="CDD" id="cd17321">
    <property type="entry name" value="MFS_MMR_MDR_like"/>
    <property type="match status" value="1"/>
</dbReference>
<evidence type="ECO:0000256" key="2">
    <source>
        <dbReference type="ARBA" id="ARBA00007520"/>
    </source>
</evidence>
<evidence type="ECO:0000256" key="6">
    <source>
        <dbReference type="ARBA" id="ARBA00023136"/>
    </source>
</evidence>
<dbReference type="PANTHER" id="PTHR42718:SF9">
    <property type="entry name" value="MAJOR FACILITATOR SUPERFAMILY MULTIDRUG TRANSPORTER MFSC"/>
    <property type="match status" value="1"/>
</dbReference>
<feature type="transmembrane region" description="Helical" evidence="8">
    <location>
        <begin position="226"/>
        <end position="248"/>
    </location>
</feature>
<dbReference type="PANTHER" id="PTHR42718">
    <property type="entry name" value="MAJOR FACILITATOR SUPERFAMILY MULTIDRUG TRANSPORTER MFSC"/>
    <property type="match status" value="1"/>
</dbReference>
<keyword evidence="3" id="KW-0813">Transport</keyword>
<keyword evidence="5 8" id="KW-1133">Transmembrane helix</keyword>
<comment type="similarity">
    <text evidence="2">Belongs to the major facilitator superfamily. TCR/Tet family.</text>
</comment>
<dbReference type="Pfam" id="PF07690">
    <property type="entry name" value="MFS_1"/>
    <property type="match status" value="1"/>
</dbReference>
<evidence type="ECO:0000313" key="10">
    <source>
        <dbReference type="EMBL" id="KXA36231.1"/>
    </source>
</evidence>
<feature type="transmembrane region" description="Helical" evidence="8">
    <location>
        <begin position="12"/>
        <end position="30"/>
    </location>
</feature>
<evidence type="ECO:0000313" key="11">
    <source>
        <dbReference type="Proteomes" id="UP000070063"/>
    </source>
</evidence>
<reference evidence="10 11" key="1">
    <citation type="submission" date="2016-01" db="EMBL/GenBank/DDBJ databases">
        <authorList>
            <person name="Mitreva M."/>
            <person name="Pepin K.H."/>
            <person name="Mihindukulasuriya K.A."/>
            <person name="Fulton R."/>
            <person name="Fronick C."/>
            <person name="O'Laughlin M."/>
            <person name="Miner T."/>
            <person name="Herter B."/>
            <person name="Rosa B.A."/>
            <person name="Cordes M."/>
            <person name="Tomlinson C."/>
            <person name="Wollam A."/>
            <person name="Palsikar V.B."/>
            <person name="Mardis E.R."/>
            <person name="Wilson R.K."/>
        </authorList>
    </citation>
    <scope>NUCLEOTIDE SEQUENCE [LARGE SCALE GENOMIC DNA]</scope>
    <source>
        <strain evidence="10 11">MJR7738</strain>
    </source>
</reference>
<evidence type="ECO:0000259" key="9">
    <source>
        <dbReference type="PROSITE" id="PS50850"/>
    </source>
</evidence>
<dbReference type="Gene3D" id="1.20.1720.10">
    <property type="entry name" value="Multidrug resistance protein D"/>
    <property type="match status" value="1"/>
</dbReference>
<feature type="transmembrane region" description="Helical" evidence="8">
    <location>
        <begin position="50"/>
        <end position="72"/>
    </location>
</feature>
<dbReference type="InterPro" id="IPR020846">
    <property type="entry name" value="MFS_dom"/>
</dbReference>
<dbReference type="EMBL" id="LRQI01000093">
    <property type="protein sequence ID" value="KXA36231.1"/>
    <property type="molecule type" value="Genomic_DNA"/>
</dbReference>
<sequence length="460" mass="49777">MNDVSIKDHKFDLSLVLAACLAVLTYWMFAQSFINIGASVQHTFGAVDTTLNLSISIVAFVTGIFMVGAGDVADKVGNLKMTKLGLMLSIIGCICLISTHLTAFLIIGRIFQGLSAAVLLPSTIGLVTDRFSGETLRKAYSYLMIATVGGIGFASYIGGTISQYLHWQSIFVLSIILSVVALWILKNKQEVPRAERNHQPFDYVGMFIFGVFIAALMILMTQGFNYGIGTFTITLVVVMIMALIIFYLYEKRQKVPFIDFSIIKNRAFLGSTINNFVVNTGTGTTVVFNVYAQKQLGLTEMQTGLVIVPYTIMAIAMIRLGELAIKRYGGKSMLIAGPLFPTLGIMLISMTSLTTHLYIAIVTIAYVICAIGNGLVATPGLTIAIFNMPEHKVSFATGLYKMGATLGGAFGIAFNTTIFTVCLQFYTVETAAMVSFIAGAIVMILGVISAFVLIPRNVKA</sequence>
<organism evidence="10 11">
    <name type="scientific">Staphylococcus lugdunensis</name>
    <dbReference type="NCBI Taxonomy" id="28035"/>
    <lineage>
        <taxon>Bacteria</taxon>
        <taxon>Bacillati</taxon>
        <taxon>Bacillota</taxon>
        <taxon>Bacilli</taxon>
        <taxon>Bacillales</taxon>
        <taxon>Staphylococcaceae</taxon>
        <taxon>Staphylococcus</taxon>
    </lineage>
</organism>
<dbReference type="Gene3D" id="1.20.1250.20">
    <property type="entry name" value="MFS general substrate transporter like domains"/>
    <property type="match status" value="1"/>
</dbReference>
<feature type="transmembrane region" description="Helical" evidence="8">
    <location>
        <begin position="406"/>
        <end position="426"/>
    </location>
</feature>
<keyword evidence="4 8" id="KW-0812">Transmembrane</keyword>
<evidence type="ECO:0000256" key="8">
    <source>
        <dbReference type="SAM" id="Phobius"/>
    </source>
</evidence>
<feature type="transmembrane region" description="Helical" evidence="8">
    <location>
        <begin position="333"/>
        <end position="351"/>
    </location>
</feature>